<name>A0A4P6FBZ0_9BACL</name>
<organism evidence="1 2">
    <name type="scientific">Paenibacillus protaetiae</name>
    <dbReference type="NCBI Taxonomy" id="2509456"/>
    <lineage>
        <taxon>Bacteria</taxon>
        <taxon>Bacillati</taxon>
        <taxon>Bacillota</taxon>
        <taxon>Bacilli</taxon>
        <taxon>Bacillales</taxon>
        <taxon>Paenibacillaceae</taxon>
        <taxon>Paenibacillus</taxon>
    </lineage>
</organism>
<gene>
    <name evidence="1" type="ORF">ET464_18545</name>
</gene>
<dbReference type="Proteomes" id="UP000293568">
    <property type="component" value="Chromosome"/>
</dbReference>
<reference evidence="1 2" key="1">
    <citation type="submission" date="2019-01" db="EMBL/GenBank/DDBJ databases">
        <title>Genome sequencing of strain FW100M-2.</title>
        <authorList>
            <person name="Heo J."/>
            <person name="Kim S.-J."/>
            <person name="Kim J.-S."/>
            <person name="Hong S.-B."/>
            <person name="Kwon S.-W."/>
        </authorList>
    </citation>
    <scope>NUCLEOTIDE SEQUENCE [LARGE SCALE GENOMIC DNA]</scope>
    <source>
        <strain evidence="1 2">FW100M-2</strain>
    </source>
</reference>
<dbReference type="KEGG" id="pprt:ET464_18545"/>
<sequence length="115" mass="13367">MMNTTLRGTDLYERFDLETDILYFRIGSLGLVSFHGKNYNLKKRMTPDQVKKLTKEKGYYPIGSNCYVNIGKIKSFTRGVIYFGPAFYSETKQLPIPWRKHNVIHQLLQQQNGAS</sequence>
<dbReference type="OrthoDB" id="2613016at2"/>
<protein>
    <recommendedName>
        <fullName evidence="3">HTH LytTR-type domain-containing protein</fullName>
    </recommendedName>
</protein>
<evidence type="ECO:0008006" key="3">
    <source>
        <dbReference type="Google" id="ProtNLM"/>
    </source>
</evidence>
<keyword evidence="2" id="KW-1185">Reference proteome</keyword>
<dbReference type="EMBL" id="CP035492">
    <property type="protein sequence ID" value="QAY68068.1"/>
    <property type="molecule type" value="Genomic_DNA"/>
</dbReference>
<dbReference type="RefSeq" id="WP_129443481.1">
    <property type="nucleotide sequence ID" value="NZ_CP035492.1"/>
</dbReference>
<evidence type="ECO:0000313" key="1">
    <source>
        <dbReference type="EMBL" id="QAY68068.1"/>
    </source>
</evidence>
<accession>A0A4P6FBZ0</accession>
<proteinExistence type="predicted"/>
<dbReference type="AlphaFoldDB" id="A0A4P6FBZ0"/>
<evidence type="ECO:0000313" key="2">
    <source>
        <dbReference type="Proteomes" id="UP000293568"/>
    </source>
</evidence>